<keyword evidence="2" id="KW-1185">Reference proteome</keyword>
<dbReference type="CDD" id="cd01301">
    <property type="entry name" value="rDP_like"/>
    <property type="match status" value="1"/>
</dbReference>
<evidence type="ECO:0000313" key="2">
    <source>
        <dbReference type="Proteomes" id="UP001589748"/>
    </source>
</evidence>
<proteinExistence type="predicted"/>
<evidence type="ECO:0000313" key="1">
    <source>
        <dbReference type="EMBL" id="MFB9376418.1"/>
    </source>
</evidence>
<comment type="caution">
    <text evidence="1">The sequence shown here is derived from an EMBL/GenBank/DDBJ whole genome shotgun (WGS) entry which is preliminary data.</text>
</comment>
<dbReference type="PANTHER" id="PTHR10443:SF12">
    <property type="entry name" value="DIPEPTIDASE"/>
    <property type="match status" value="1"/>
</dbReference>
<dbReference type="Gene3D" id="3.20.20.140">
    <property type="entry name" value="Metal-dependent hydrolases"/>
    <property type="match status" value="1"/>
</dbReference>
<dbReference type="InterPro" id="IPR008257">
    <property type="entry name" value="Pept_M19"/>
</dbReference>
<name>A0ABV5LQW1_9ACTN</name>
<reference evidence="1 2" key="1">
    <citation type="submission" date="2024-09" db="EMBL/GenBank/DDBJ databases">
        <authorList>
            <person name="Sun Q."/>
            <person name="Mori K."/>
        </authorList>
    </citation>
    <scope>NUCLEOTIDE SEQUENCE [LARGE SCALE GENOMIC DNA]</scope>
    <source>
        <strain evidence="1 2">TISTR 1856</strain>
    </source>
</reference>
<dbReference type="Proteomes" id="UP001589748">
    <property type="component" value="Unassembled WGS sequence"/>
</dbReference>
<protein>
    <submittedName>
        <fullName evidence="1">Dipeptidase</fullName>
    </submittedName>
</protein>
<accession>A0ABV5LQW1</accession>
<dbReference type="SUPFAM" id="SSF51556">
    <property type="entry name" value="Metallo-dependent hydrolases"/>
    <property type="match status" value="1"/>
</dbReference>
<dbReference type="RefSeq" id="WP_380138373.1">
    <property type="nucleotide sequence ID" value="NZ_JBHLUI010000009.1"/>
</dbReference>
<dbReference type="EMBL" id="JBHMDM010000003">
    <property type="protein sequence ID" value="MFB9376418.1"/>
    <property type="molecule type" value="Genomic_DNA"/>
</dbReference>
<organism evidence="1 2">
    <name type="scientific">Kineococcus gynurae</name>
    <dbReference type="NCBI Taxonomy" id="452979"/>
    <lineage>
        <taxon>Bacteria</taxon>
        <taxon>Bacillati</taxon>
        <taxon>Actinomycetota</taxon>
        <taxon>Actinomycetes</taxon>
        <taxon>Kineosporiales</taxon>
        <taxon>Kineosporiaceae</taxon>
        <taxon>Kineococcus</taxon>
    </lineage>
</organism>
<dbReference type="Pfam" id="PF01244">
    <property type="entry name" value="Peptidase_M19"/>
    <property type="match status" value="1"/>
</dbReference>
<gene>
    <name evidence="1" type="ORF">ACFFVI_05510</name>
</gene>
<dbReference type="PROSITE" id="PS51365">
    <property type="entry name" value="RENAL_DIPEPTIDASE_2"/>
    <property type="match status" value="1"/>
</dbReference>
<dbReference type="PANTHER" id="PTHR10443">
    <property type="entry name" value="MICROSOMAL DIPEPTIDASE"/>
    <property type="match status" value="1"/>
</dbReference>
<dbReference type="InterPro" id="IPR032466">
    <property type="entry name" value="Metal_Hydrolase"/>
</dbReference>
<sequence length="353" mass="37501">MSDPVPVAVVDGHNDLPWTLRTRRASSVEGLDSGLPPEEAQTDLPRLRAGGVAAQFWSVWVDSVVSGPEVVTATLEQIDVVHRMAARHPETLRLTRTAAETRAAIAAGRIASLLGVEGGHQIENSLAVLRAYARLGVRYLTLTWTASHDWADSATGEPTHGGLSPFGREVVAELNRIGVLVDLAHVSVATAHDALDVSRAPVIVSHSCAGALNPHPRNLPDDVVRRVAEGGGVYQVTFVPDFLSREHHVWSRTGRSGPAPRVDASTVADHVEHLCSVAGVSGVGIGGDYDGSPDMPRDLPDVAAYPVLFAELRRRGWSEADLRLLGGENVLRVLESADPAWTAFVRAGSGGSV</sequence>